<protein>
    <recommendedName>
        <fullName evidence="3">Alpha-tubulin N-acetyltransferase</fullName>
        <shortName evidence="3">Alpha-TAT</shortName>
        <shortName evidence="3">TAT</shortName>
        <ecNumber evidence="3">2.3.1.108</ecNumber>
    </recommendedName>
    <alternativeName>
        <fullName evidence="3">Acetyltransferase mec-17 homolog</fullName>
    </alternativeName>
</protein>
<evidence type="ECO:0000256" key="3">
    <source>
        <dbReference type="HAMAP-Rule" id="MF_03130"/>
    </source>
</evidence>
<comment type="caution">
    <text evidence="3">Lacks conserved residue(s) required for the propagation of feature annotation.</text>
</comment>
<dbReference type="PROSITE" id="PS51730">
    <property type="entry name" value="GNAT_ATAT"/>
    <property type="match status" value="1"/>
</dbReference>
<dbReference type="GO" id="GO:0005874">
    <property type="term" value="C:microtubule"/>
    <property type="evidence" value="ECO:0007669"/>
    <property type="project" value="InterPro"/>
</dbReference>
<dbReference type="GO" id="GO:0070507">
    <property type="term" value="P:regulation of microtubule cytoskeleton organization"/>
    <property type="evidence" value="ECO:0007669"/>
    <property type="project" value="UniProtKB-UniRule"/>
</dbReference>
<accession>A0A8I6RVS7</accession>
<keyword evidence="2 3" id="KW-0012">Acyltransferase</keyword>
<dbReference type="InterPro" id="IPR038746">
    <property type="entry name" value="Atat"/>
</dbReference>
<dbReference type="GeneID" id="106668236"/>
<dbReference type="OMA" id="FFIGRHP"/>
<dbReference type="PANTHER" id="PTHR12327:SF0">
    <property type="entry name" value="ALPHA-TUBULIN N-ACETYLTRANSFERASE 1"/>
    <property type="match status" value="1"/>
</dbReference>
<dbReference type="AlphaFoldDB" id="A0A8I6RVS7"/>
<dbReference type="Pfam" id="PF05301">
    <property type="entry name" value="Acetyltransf_16"/>
    <property type="match status" value="1"/>
</dbReference>
<dbReference type="KEGG" id="clec:106668236"/>
<dbReference type="GO" id="GO:0019799">
    <property type="term" value="F:tubulin N-acetyltransferase activity"/>
    <property type="evidence" value="ECO:0007669"/>
    <property type="project" value="UniProtKB-UniRule"/>
</dbReference>
<dbReference type="EC" id="2.3.1.108" evidence="3"/>
<evidence type="ECO:0000259" key="4">
    <source>
        <dbReference type="PROSITE" id="PS51730"/>
    </source>
</evidence>
<organism evidence="5 6">
    <name type="scientific">Cimex lectularius</name>
    <name type="common">Bed bug</name>
    <name type="synonym">Acanthia lectularia</name>
    <dbReference type="NCBI Taxonomy" id="79782"/>
    <lineage>
        <taxon>Eukaryota</taxon>
        <taxon>Metazoa</taxon>
        <taxon>Ecdysozoa</taxon>
        <taxon>Arthropoda</taxon>
        <taxon>Hexapoda</taxon>
        <taxon>Insecta</taxon>
        <taxon>Pterygota</taxon>
        <taxon>Neoptera</taxon>
        <taxon>Paraneoptera</taxon>
        <taxon>Hemiptera</taxon>
        <taxon>Heteroptera</taxon>
        <taxon>Panheteroptera</taxon>
        <taxon>Cimicomorpha</taxon>
        <taxon>Cimicidae</taxon>
        <taxon>Cimex</taxon>
    </lineage>
</organism>
<feature type="site" description="Crucial for catalytic activity" evidence="3">
    <location>
        <position position="56"/>
    </location>
</feature>
<dbReference type="Gene3D" id="3.40.630.30">
    <property type="match status" value="1"/>
</dbReference>
<dbReference type="EnsemblMetazoa" id="XM_014396777.1">
    <property type="protein sequence ID" value="XP_014252263.1"/>
    <property type="gene ID" value="LOC106668236"/>
</dbReference>
<keyword evidence="6" id="KW-1185">Reference proteome</keyword>
<proteinExistence type="inferred from homology"/>
<evidence type="ECO:0000313" key="5">
    <source>
        <dbReference type="EnsemblMetazoa" id="XP_014252263.1"/>
    </source>
</evidence>
<feature type="domain" description="N-acetyltransferase" evidence="4">
    <location>
        <begin position="1"/>
        <end position="187"/>
    </location>
</feature>
<dbReference type="RefSeq" id="XP_014252263.1">
    <property type="nucleotide sequence ID" value="XM_014396777.1"/>
</dbReference>
<dbReference type="CDD" id="cd04301">
    <property type="entry name" value="NAT_SF"/>
    <property type="match status" value="1"/>
</dbReference>
<dbReference type="InterPro" id="IPR007965">
    <property type="entry name" value="GNAT_ATAT"/>
</dbReference>
<name>A0A8I6RVS7_CIMLE</name>
<evidence type="ECO:0000256" key="1">
    <source>
        <dbReference type="ARBA" id="ARBA00022679"/>
    </source>
</evidence>
<comment type="catalytic activity">
    <reaction evidence="3">
        <text>L-lysyl-[alpha-tubulin] + acetyl-CoA = N(6)-acetyl-L-lysyl-[alpha-tubulin] + CoA + H(+)</text>
        <dbReference type="Rhea" id="RHEA:15277"/>
        <dbReference type="Rhea" id="RHEA-COMP:11278"/>
        <dbReference type="Rhea" id="RHEA-COMP:11279"/>
        <dbReference type="ChEBI" id="CHEBI:15378"/>
        <dbReference type="ChEBI" id="CHEBI:29969"/>
        <dbReference type="ChEBI" id="CHEBI:57287"/>
        <dbReference type="ChEBI" id="CHEBI:57288"/>
        <dbReference type="ChEBI" id="CHEBI:61930"/>
        <dbReference type="EC" id="2.3.1.108"/>
    </reaction>
</comment>
<reference evidence="5" key="1">
    <citation type="submission" date="2022-01" db="UniProtKB">
        <authorList>
            <consortium name="EnsemblMetazoa"/>
        </authorList>
    </citation>
    <scope>IDENTIFICATION</scope>
</reference>
<comment type="similarity">
    <text evidence="3">Belongs to the acetyltransferase ATAT1 family.</text>
</comment>
<evidence type="ECO:0000313" key="6">
    <source>
        <dbReference type="Proteomes" id="UP000494040"/>
    </source>
</evidence>
<dbReference type="OrthoDB" id="447510at2759"/>
<dbReference type="Proteomes" id="UP000494040">
    <property type="component" value="Unassembled WGS sequence"/>
</dbReference>
<comment type="function">
    <text evidence="3">Specifically acetylates 'Lys-40' in alpha-tubulin on the lumenal side of microtubules. Promotes microtubule destabilization and accelerates microtubule dynamics; this activity may be independent of acetylation activity. Acetylates alpha-tubulin with a slow enzymatic rate, due to a catalytic site that is not optimized for acetyl transfer. Enters the microtubule through each end and diffuses quickly throughout the lumen of microtubules. Acetylates only long/old microtubules because of its slow acetylation rate since it does not have time to act on dynamically unstable microtubules before the enzyme is released.</text>
</comment>
<sequence>MNFDIGINSFFRREITKIDNTLLPEGFNGDRRSVKACMQVVHDILNVMGAASAKAQGVGNPMTSAEKLRNSDHIIYLLVDRDGNKSNGSVIGMLKMGWKRLYMFDEHEQRNEAMALCVLDFYIHESKHRMGYGKKLFDYMLQEEGVEPEKLAFDCPSENFLRFLQKHYNLTHDIYQSNNFVVFSGFFNNSSQDKENRLKNAKNAHHCGISSPKLSPCSTENKLTFSGRHTAFKRVTTMGEIVQPSHLM</sequence>
<keyword evidence="1 3" id="KW-0808">Transferase</keyword>
<evidence type="ECO:0000256" key="2">
    <source>
        <dbReference type="ARBA" id="ARBA00023315"/>
    </source>
</evidence>
<dbReference type="HAMAP" id="MF_03130">
    <property type="entry name" value="mec17"/>
    <property type="match status" value="1"/>
</dbReference>
<dbReference type="PANTHER" id="PTHR12327">
    <property type="entry name" value="ALPHA-TUBULIN N-ACETYLTRANSFERASE 1"/>
    <property type="match status" value="1"/>
</dbReference>
<dbReference type="GO" id="GO:0048666">
    <property type="term" value="P:neuron development"/>
    <property type="evidence" value="ECO:0007669"/>
    <property type="project" value="UniProtKB-UniRule"/>
</dbReference>